<protein>
    <recommendedName>
        <fullName evidence="6">Protein YOP1</fullName>
    </recommendedName>
</protein>
<evidence type="ECO:0000256" key="5">
    <source>
        <dbReference type="ARBA" id="ARBA00023136"/>
    </source>
</evidence>
<comment type="similarity">
    <text evidence="2 6">Belongs to the DP1 family.</text>
</comment>
<dbReference type="PANTHER" id="PTHR12300">
    <property type="entry name" value="HVA22-LIKE PROTEINS"/>
    <property type="match status" value="1"/>
</dbReference>
<evidence type="ECO:0000256" key="4">
    <source>
        <dbReference type="ARBA" id="ARBA00022989"/>
    </source>
</evidence>
<feature type="transmembrane region" description="Helical" evidence="6">
    <location>
        <begin position="62"/>
        <end position="78"/>
    </location>
</feature>
<evidence type="ECO:0000256" key="1">
    <source>
        <dbReference type="ARBA" id="ARBA00004141"/>
    </source>
</evidence>
<dbReference type="OrthoDB" id="434647at2759"/>
<feature type="compositionally biased region" description="Low complexity" evidence="7">
    <location>
        <begin position="137"/>
        <end position="155"/>
    </location>
</feature>
<dbReference type="PANTHER" id="PTHR12300:SF161">
    <property type="entry name" value="RECEPTOR EXPRESSION-ENHANCING PROTEIN"/>
    <property type="match status" value="1"/>
</dbReference>
<dbReference type="GO" id="GO:0016020">
    <property type="term" value="C:membrane"/>
    <property type="evidence" value="ECO:0007669"/>
    <property type="project" value="UniProtKB-SubCell"/>
</dbReference>
<dbReference type="EMBL" id="MU128938">
    <property type="protein sequence ID" value="KAF9516599.1"/>
    <property type="molecule type" value="Genomic_DNA"/>
</dbReference>
<evidence type="ECO:0000256" key="3">
    <source>
        <dbReference type="ARBA" id="ARBA00022692"/>
    </source>
</evidence>
<name>A0A9P6B348_9AGAM</name>
<dbReference type="Pfam" id="PF03134">
    <property type="entry name" value="TB2_DP1_HVA22"/>
    <property type="match status" value="1"/>
</dbReference>
<evidence type="ECO:0000256" key="6">
    <source>
        <dbReference type="RuleBase" id="RU362006"/>
    </source>
</evidence>
<gene>
    <name evidence="8" type="ORF">BS47DRAFT_1375973</name>
</gene>
<keyword evidence="4 6" id="KW-1133">Transmembrane helix</keyword>
<evidence type="ECO:0000256" key="2">
    <source>
        <dbReference type="ARBA" id="ARBA00008573"/>
    </source>
</evidence>
<dbReference type="Proteomes" id="UP000886523">
    <property type="component" value="Unassembled WGS sequence"/>
</dbReference>
<evidence type="ECO:0000313" key="9">
    <source>
        <dbReference type="Proteomes" id="UP000886523"/>
    </source>
</evidence>
<evidence type="ECO:0000256" key="7">
    <source>
        <dbReference type="SAM" id="MobiDB-lite"/>
    </source>
</evidence>
<accession>A0A9P6B348</accession>
<keyword evidence="9" id="KW-1185">Reference proteome</keyword>
<comment type="subcellular location">
    <subcellularLocation>
        <location evidence="1 6">Membrane</location>
        <topology evidence="1 6">Multi-pass membrane protein</topology>
    </subcellularLocation>
</comment>
<feature type="region of interest" description="Disordered" evidence="7">
    <location>
        <begin position="137"/>
        <end position="172"/>
    </location>
</feature>
<proteinExistence type="inferred from homology"/>
<comment type="caution">
    <text evidence="6">Lacks conserved residue(s) required for the propagation of feature annotation.</text>
</comment>
<keyword evidence="5 6" id="KW-0472">Membrane</keyword>
<reference evidence="8" key="1">
    <citation type="journal article" date="2020" name="Nat. Commun.">
        <title>Large-scale genome sequencing of mycorrhizal fungi provides insights into the early evolution of symbiotic traits.</title>
        <authorList>
            <person name="Miyauchi S."/>
            <person name="Kiss E."/>
            <person name="Kuo A."/>
            <person name="Drula E."/>
            <person name="Kohler A."/>
            <person name="Sanchez-Garcia M."/>
            <person name="Morin E."/>
            <person name="Andreopoulos B."/>
            <person name="Barry K.W."/>
            <person name="Bonito G."/>
            <person name="Buee M."/>
            <person name="Carver A."/>
            <person name="Chen C."/>
            <person name="Cichocki N."/>
            <person name="Clum A."/>
            <person name="Culley D."/>
            <person name="Crous P.W."/>
            <person name="Fauchery L."/>
            <person name="Girlanda M."/>
            <person name="Hayes R.D."/>
            <person name="Keri Z."/>
            <person name="LaButti K."/>
            <person name="Lipzen A."/>
            <person name="Lombard V."/>
            <person name="Magnuson J."/>
            <person name="Maillard F."/>
            <person name="Murat C."/>
            <person name="Nolan M."/>
            <person name="Ohm R.A."/>
            <person name="Pangilinan J."/>
            <person name="Pereira M.F."/>
            <person name="Perotto S."/>
            <person name="Peter M."/>
            <person name="Pfister S."/>
            <person name="Riley R."/>
            <person name="Sitrit Y."/>
            <person name="Stielow J.B."/>
            <person name="Szollosi G."/>
            <person name="Zifcakova L."/>
            <person name="Stursova M."/>
            <person name="Spatafora J.W."/>
            <person name="Tedersoo L."/>
            <person name="Vaario L.M."/>
            <person name="Yamada A."/>
            <person name="Yan M."/>
            <person name="Wang P."/>
            <person name="Xu J."/>
            <person name="Bruns T."/>
            <person name="Baldrian P."/>
            <person name="Vilgalys R."/>
            <person name="Dunand C."/>
            <person name="Henrissat B."/>
            <person name="Grigoriev I.V."/>
            <person name="Hibbett D."/>
            <person name="Nagy L.G."/>
            <person name="Martin F.M."/>
        </authorList>
    </citation>
    <scope>NUCLEOTIDE SEQUENCE</scope>
    <source>
        <strain evidence="8">UP504</strain>
    </source>
</reference>
<evidence type="ECO:0000313" key="8">
    <source>
        <dbReference type="EMBL" id="KAF9516599.1"/>
    </source>
</evidence>
<dbReference type="AlphaFoldDB" id="A0A9P6B348"/>
<organism evidence="8 9">
    <name type="scientific">Hydnum rufescens UP504</name>
    <dbReference type="NCBI Taxonomy" id="1448309"/>
    <lineage>
        <taxon>Eukaryota</taxon>
        <taxon>Fungi</taxon>
        <taxon>Dikarya</taxon>
        <taxon>Basidiomycota</taxon>
        <taxon>Agaricomycotina</taxon>
        <taxon>Agaricomycetes</taxon>
        <taxon>Cantharellales</taxon>
        <taxon>Hydnaceae</taxon>
        <taxon>Hydnum</taxon>
    </lineage>
</organism>
<dbReference type="InterPro" id="IPR004345">
    <property type="entry name" value="TB2_DP1_HVA22"/>
</dbReference>
<keyword evidence="3 6" id="KW-0812">Transmembrane</keyword>
<feature type="transmembrane region" description="Helical" evidence="6">
    <location>
        <begin position="37"/>
        <end position="55"/>
    </location>
</feature>
<comment type="caution">
    <text evidence="8">The sequence shown here is derived from an EMBL/GenBank/DDBJ whole genome shotgun (WGS) entry which is preliminary data.</text>
</comment>
<sequence length="300" mass="32858">MFYFVSRIISLIGAFLYPAYASYKTLARGTSEEDIERWLMYWSVLGVIISAEYVAEWLVRWIPFYWVIKTIFLLYLALPQTQGATLIYRTRLAPFLSLHEAEIDSALASCKAQFYAFLQSKLRTLWEHLSSVMLNQVPSSSTEQQQQQQQRASSSAGAPLAGQNGAGQQPTLANPVSGPVYMAWGLWNRYGPSIMAQGTAFLASVAAAPPATTSGGTVPPSTHNARDIISGAVASSTSVDTSRPISLIERRRQLEAELAQLPPLPHPASFDSTAPSMGIRAGWFTGWGASKAGYEKLKDE</sequence>